<dbReference type="InterPro" id="IPR006015">
    <property type="entry name" value="Universal_stress_UspA"/>
</dbReference>
<dbReference type="PANTHER" id="PTHR46268">
    <property type="entry name" value="STRESS RESPONSE PROTEIN NHAX"/>
    <property type="match status" value="1"/>
</dbReference>
<dbReference type="SUPFAM" id="SSF52402">
    <property type="entry name" value="Adenine nucleotide alpha hydrolases-like"/>
    <property type="match status" value="2"/>
</dbReference>
<evidence type="ECO:0000256" key="1">
    <source>
        <dbReference type="ARBA" id="ARBA00008791"/>
    </source>
</evidence>
<comment type="caution">
    <text evidence="3">The sequence shown here is derived from an EMBL/GenBank/DDBJ whole genome shotgun (WGS) entry which is preliminary data.</text>
</comment>
<accession>A0ABX1MUA2</accession>
<evidence type="ECO:0000313" key="4">
    <source>
        <dbReference type="Proteomes" id="UP000652074"/>
    </source>
</evidence>
<evidence type="ECO:0000259" key="2">
    <source>
        <dbReference type="Pfam" id="PF00582"/>
    </source>
</evidence>
<keyword evidence="4" id="KW-1185">Reference proteome</keyword>
<dbReference type="PANTHER" id="PTHR46268:SF6">
    <property type="entry name" value="UNIVERSAL STRESS PROTEIN UP12"/>
    <property type="match status" value="1"/>
</dbReference>
<proteinExistence type="inferred from homology"/>
<dbReference type="Gene3D" id="3.40.50.620">
    <property type="entry name" value="HUPs"/>
    <property type="match status" value="2"/>
</dbReference>
<dbReference type="Pfam" id="PF00582">
    <property type="entry name" value="Usp"/>
    <property type="match status" value="2"/>
</dbReference>
<feature type="domain" description="UspA" evidence="2">
    <location>
        <begin position="155"/>
        <end position="294"/>
    </location>
</feature>
<gene>
    <name evidence="3" type="ORF">GPA26_24190</name>
</gene>
<comment type="similarity">
    <text evidence="1">Belongs to the universal stress protein A family.</text>
</comment>
<dbReference type="RefSeq" id="WP_169208872.1">
    <property type="nucleotide sequence ID" value="NZ_CP059560.1"/>
</dbReference>
<organism evidence="3 4">
    <name type="scientific">Aromatoleum petrolei</name>
    <dbReference type="NCBI Taxonomy" id="76116"/>
    <lineage>
        <taxon>Bacteria</taxon>
        <taxon>Pseudomonadati</taxon>
        <taxon>Pseudomonadota</taxon>
        <taxon>Betaproteobacteria</taxon>
        <taxon>Rhodocyclales</taxon>
        <taxon>Rhodocyclaceae</taxon>
        <taxon>Aromatoleum</taxon>
    </lineage>
</organism>
<dbReference type="Proteomes" id="UP000652074">
    <property type="component" value="Unassembled WGS sequence"/>
</dbReference>
<feature type="domain" description="UspA" evidence="2">
    <location>
        <begin position="6"/>
        <end position="148"/>
    </location>
</feature>
<dbReference type="CDD" id="cd00293">
    <property type="entry name" value="USP-like"/>
    <property type="match status" value="2"/>
</dbReference>
<dbReference type="EMBL" id="WTVR01000097">
    <property type="protein sequence ID" value="NMF91564.1"/>
    <property type="molecule type" value="Genomic_DNA"/>
</dbReference>
<dbReference type="InterPro" id="IPR014729">
    <property type="entry name" value="Rossmann-like_a/b/a_fold"/>
</dbReference>
<evidence type="ECO:0000313" key="3">
    <source>
        <dbReference type="EMBL" id="NMF91564.1"/>
    </source>
</evidence>
<sequence>MTERPFTRLLAATDLSAPARHAAERAALVARELGAALDLLHVASMAPLEKLRQLVAEVPPDAAARVLESAQADLDQLAAALQRHHGLAAGVHVASGPLLQELTTGSHAIAADLLVLGARGSSFMRHLLLGSTAERMVRKTVRPMLIVKQPPHEPYRTLLVPVDFSLYSVAALHDARRLAPQANLILLHAFEVPFEGKLHYAGVDEDLIHRYRIAARQEALQQLRRLRDEAGIPPECARIIVMHGDPSRTIIEQEQEQDCDLIVMGKHGENVVEDLILGSVTKHVLVESQCDVLVSI</sequence>
<protein>
    <submittedName>
        <fullName evidence="3">Universal stress protein</fullName>
    </submittedName>
</protein>
<reference evidence="3 4" key="1">
    <citation type="submission" date="2019-12" db="EMBL/GenBank/DDBJ databases">
        <title>Comparative genomics gives insights into the taxonomy of the Azoarcus-Aromatoleum group and reveals separate origins of nif in the plant-associated Azoarcus and non-plant-associated Aromatoleum sub-groups.</title>
        <authorList>
            <person name="Lafos M."/>
            <person name="Maluk M."/>
            <person name="Batista M."/>
            <person name="Junghare M."/>
            <person name="Carmona M."/>
            <person name="Faoro H."/>
            <person name="Cruz L.M."/>
            <person name="Battistoni F."/>
            <person name="De Souza E."/>
            <person name="Pedrosa F."/>
            <person name="Chen W.-M."/>
            <person name="Poole P.S."/>
            <person name="Dixon R.A."/>
            <person name="James E.K."/>
        </authorList>
    </citation>
    <scope>NUCLEOTIDE SEQUENCE [LARGE SCALE GENOMIC DNA]</scope>
    <source>
        <strain evidence="3 4">ToN1</strain>
    </source>
</reference>
<name>A0ABX1MUA2_9RHOO</name>
<dbReference type="InterPro" id="IPR006016">
    <property type="entry name" value="UspA"/>
</dbReference>
<dbReference type="PRINTS" id="PR01438">
    <property type="entry name" value="UNVRSLSTRESS"/>
</dbReference>